<proteinExistence type="predicted"/>
<dbReference type="PANTHER" id="PTHR48253:SF2">
    <property type="entry name" value="ISOPENICILLIN N SYNTHASE-LIKE FE(2+) 2OG DIOXYGENASE DOMAIN-CONTAINING PROTEIN"/>
    <property type="match status" value="1"/>
</dbReference>
<keyword evidence="2" id="KW-1185">Reference proteome</keyword>
<evidence type="ECO:0000313" key="1">
    <source>
        <dbReference type="EMBL" id="KAJ8485841.1"/>
    </source>
</evidence>
<gene>
    <name evidence="1" type="ORF">OPV22_018326</name>
</gene>
<organism evidence="1 2">
    <name type="scientific">Ensete ventricosum</name>
    <name type="common">Abyssinian banana</name>
    <name type="synonym">Musa ensete</name>
    <dbReference type="NCBI Taxonomy" id="4639"/>
    <lineage>
        <taxon>Eukaryota</taxon>
        <taxon>Viridiplantae</taxon>
        <taxon>Streptophyta</taxon>
        <taxon>Embryophyta</taxon>
        <taxon>Tracheophyta</taxon>
        <taxon>Spermatophyta</taxon>
        <taxon>Magnoliopsida</taxon>
        <taxon>Liliopsida</taxon>
        <taxon>Zingiberales</taxon>
        <taxon>Musaceae</taxon>
        <taxon>Ensete</taxon>
    </lineage>
</organism>
<dbReference type="AlphaFoldDB" id="A0AAV8PIV5"/>
<dbReference type="EMBL" id="JAQQAF010000005">
    <property type="protein sequence ID" value="KAJ8485841.1"/>
    <property type="molecule type" value="Genomic_DNA"/>
</dbReference>
<protein>
    <submittedName>
        <fullName evidence="1">Uncharacterized protein</fullName>
    </submittedName>
</protein>
<dbReference type="PANTHER" id="PTHR48253">
    <property type="match status" value="1"/>
</dbReference>
<reference evidence="1 2" key="1">
    <citation type="submission" date="2022-12" db="EMBL/GenBank/DDBJ databases">
        <title>Chromosome-scale assembly of the Ensete ventricosum genome.</title>
        <authorList>
            <person name="Dussert Y."/>
            <person name="Stocks J."/>
            <person name="Wendawek A."/>
            <person name="Woldeyes F."/>
            <person name="Nichols R.A."/>
            <person name="Borrell J.S."/>
        </authorList>
    </citation>
    <scope>NUCLEOTIDE SEQUENCE [LARGE SCALE GENOMIC DNA]</scope>
    <source>
        <strain evidence="2">cv. Maze</strain>
        <tissue evidence="1">Seeds</tissue>
    </source>
</reference>
<dbReference type="Proteomes" id="UP001222027">
    <property type="component" value="Unassembled WGS sequence"/>
</dbReference>
<comment type="caution">
    <text evidence="1">The sequence shown here is derived from an EMBL/GenBank/DDBJ whole genome shotgun (WGS) entry which is preliminary data.</text>
</comment>
<name>A0AAV8PIV5_ENSVE</name>
<accession>A0AAV8PIV5</accession>
<evidence type="ECO:0000313" key="2">
    <source>
        <dbReference type="Proteomes" id="UP001222027"/>
    </source>
</evidence>
<sequence>MQDLGSSGPGLLAITEVPEAPDLRWLILPFARKLALLGRKDRARVLKEHGLGSDVPLKNYDRNVSGIDIDEPAWEAAERDCSNRKLKAAMEHAIESTDEDKK</sequence>